<dbReference type="Gene3D" id="1.10.150.130">
    <property type="match status" value="1"/>
</dbReference>
<organism evidence="3 4">
    <name type="scientific">Aquamicrobium defluvii</name>
    <dbReference type="NCBI Taxonomy" id="69279"/>
    <lineage>
        <taxon>Bacteria</taxon>
        <taxon>Pseudomonadati</taxon>
        <taxon>Pseudomonadota</taxon>
        <taxon>Alphaproteobacteria</taxon>
        <taxon>Hyphomicrobiales</taxon>
        <taxon>Phyllobacteriaceae</taxon>
        <taxon>Aquamicrobium</taxon>
    </lineage>
</organism>
<comment type="caution">
    <text evidence="3">The sequence shown here is derived from an EMBL/GenBank/DDBJ whole genome shotgun (WGS) entry which is preliminary data.</text>
</comment>
<evidence type="ECO:0000313" key="4">
    <source>
        <dbReference type="Proteomes" id="UP000019849"/>
    </source>
</evidence>
<reference evidence="3 4" key="1">
    <citation type="submission" date="2014-02" db="EMBL/GenBank/DDBJ databases">
        <title>Aquamicrobium defluvii Genome sequencing.</title>
        <authorList>
            <person name="Wang X."/>
        </authorList>
    </citation>
    <scope>NUCLEOTIDE SEQUENCE [LARGE SCALE GENOMIC DNA]</scope>
    <source>
        <strain evidence="3 4">W13Z1</strain>
    </source>
</reference>
<protein>
    <submittedName>
        <fullName evidence="3">Site-specific recombinase XerD</fullName>
    </submittedName>
</protein>
<dbReference type="EMBL" id="JENY01000026">
    <property type="protein sequence ID" value="EXL03202.1"/>
    <property type="molecule type" value="Genomic_DNA"/>
</dbReference>
<dbReference type="SUPFAM" id="SSF56349">
    <property type="entry name" value="DNA breaking-rejoining enzymes"/>
    <property type="match status" value="1"/>
</dbReference>
<dbReference type="GO" id="GO:0003677">
    <property type="term" value="F:DNA binding"/>
    <property type="evidence" value="ECO:0007669"/>
    <property type="project" value="UniProtKB-KW"/>
</dbReference>
<keyword evidence="1" id="KW-0238">DNA-binding</keyword>
<dbReference type="InterPro" id="IPR010998">
    <property type="entry name" value="Integrase_recombinase_N"/>
</dbReference>
<dbReference type="Proteomes" id="UP000019849">
    <property type="component" value="Unassembled WGS sequence"/>
</dbReference>
<dbReference type="PATRIC" id="fig|69279.3.peg.3652"/>
<proteinExistence type="predicted"/>
<dbReference type="STRING" id="69279.BG36_12805"/>
<dbReference type="InterPro" id="IPR011010">
    <property type="entry name" value="DNA_brk_join_enz"/>
</dbReference>
<sequence length="336" mass="37005">MRERLVGMTLEVPRGDGIIPITVTEKTRAIRFSLGASGRSEAKRRQAEAIAYLEGVYRSLRANAPIALTHKQCVALAGELYRSWAADLEASSRISFQQEADGSMVRDYSLDLEAESGGLTLAAERSGLLEGSDLERHLGPFVGKLLLRRGIVAVDRPSRAMLLPEFAKALAEGMAARSRKAQGDYRPHPNSERFPEWSAPVAASPSKPSPSVSLQGLFDDWWSEAERAGKSPSTKESFGKAVSTLGKFLDHDDAARITPDDMLRFKEHLPAVVNPRTKKRLSLKTIGDNYLGGLHVVFKWAVEKKRLMINPVETVKVPKAKTTRTASDERLRAHHG</sequence>
<feature type="region of interest" description="Disordered" evidence="2">
    <location>
        <begin position="179"/>
        <end position="212"/>
    </location>
</feature>
<evidence type="ECO:0000256" key="2">
    <source>
        <dbReference type="SAM" id="MobiDB-lite"/>
    </source>
</evidence>
<feature type="compositionally biased region" description="Basic and acidic residues" evidence="2">
    <location>
        <begin position="181"/>
        <end position="195"/>
    </location>
</feature>
<dbReference type="AlphaFoldDB" id="A0A011TGY4"/>
<evidence type="ECO:0000313" key="3">
    <source>
        <dbReference type="EMBL" id="EXL03202.1"/>
    </source>
</evidence>
<name>A0A011TGY4_9HYPH</name>
<accession>A0A011TGY4</accession>
<evidence type="ECO:0000256" key="1">
    <source>
        <dbReference type="ARBA" id="ARBA00023125"/>
    </source>
</evidence>
<feature type="compositionally biased region" description="Low complexity" evidence="2">
    <location>
        <begin position="198"/>
        <end position="212"/>
    </location>
</feature>
<dbReference type="eggNOG" id="COG0582">
    <property type="taxonomic scope" value="Bacteria"/>
</dbReference>
<dbReference type="HOGENOM" id="CLU_825494_0_0_5"/>
<gene>
    <name evidence="3" type="ORF">BG36_12805</name>
</gene>